<evidence type="ECO:0000256" key="1">
    <source>
        <dbReference type="ARBA" id="ARBA00004123"/>
    </source>
</evidence>
<keyword evidence="5" id="KW-0539">Nucleus</keyword>
<dbReference type="GO" id="GO:0005737">
    <property type="term" value="C:cytoplasm"/>
    <property type="evidence" value="ECO:0007669"/>
    <property type="project" value="UniProtKB-SubCell"/>
</dbReference>
<comment type="subcellular location">
    <subcellularLocation>
        <location evidence="2">Cytoplasm</location>
    </subcellularLocation>
    <subcellularLocation>
        <location evidence="1">Nucleus</location>
    </subcellularLocation>
</comment>
<reference evidence="7" key="2">
    <citation type="submission" date="2022-10" db="EMBL/GenBank/DDBJ databases">
        <authorList>
            <consortium name="ENA_rothamsted_submissions"/>
            <consortium name="culmorum"/>
            <person name="King R."/>
        </authorList>
    </citation>
    <scope>NUCLEOTIDE SEQUENCE</scope>
</reference>
<dbReference type="GO" id="GO:0008180">
    <property type="term" value="C:COP9 signalosome"/>
    <property type="evidence" value="ECO:0007669"/>
    <property type="project" value="UniProtKB-KW"/>
</dbReference>
<sequence length="186" mass="21997">MLQEKLEQLVKILEKQELEDSLQDTKLYHELFAAYLYLDDLVNARFLWKRIPVAVKNGNQELEHMHKIFQCLCKNEVVELYKLLDNFKWSRSVAEIMYELKDKIRMDTIELIGHAYTSIFENVFGEMTNLTQDMIEDTCKRLDWEIQDGPQPRLILPKKPVADRVSVLNAEDQLQKLTSFVSFLEN</sequence>
<dbReference type="InterPro" id="IPR033205">
    <property type="entry name" value="COP9_CSN8"/>
</dbReference>
<reference evidence="7" key="1">
    <citation type="submission" date="2022-01" db="EMBL/GenBank/DDBJ databases">
        <authorList>
            <person name="King R."/>
        </authorList>
    </citation>
    <scope>NUCLEOTIDE SEQUENCE</scope>
</reference>
<name>A0A9N9WM34_9DIPT</name>
<evidence type="ECO:0000313" key="8">
    <source>
        <dbReference type="Proteomes" id="UP001153620"/>
    </source>
</evidence>
<accession>A0A9N9WM34</accession>
<dbReference type="GO" id="GO:0010387">
    <property type="term" value="P:COP9 signalosome assembly"/>
    <property type="evidence" value="ECO:0007669"/>
    <property type="project" value="InterPro"/>
</dbReference>
<evidence type="ECO:0000256" key="4">
    <source>
        <dbReference type="ARBA" id="ARBA00022790"/>
    </source>
</evidence>
<protein>
    <recommendedName>
        <fullName evidence="6">CSN8/PSMD8/EIF3K domain-containing protein</fullName>
    </recommendedName>
</protein>
<keyword evidence="4" id="KW-0736">Signalosome</keyword>
<proteinExistence type="predicted"/>
<keyword evidence="3" id="KW-0963">Cytoplasm</keyword>
<evidence type="ECO:0000259" key="6">
    <source>
        <dbReference type="Pfam" id="PF10075"/>
    </source>
</evidence>
<dbReference type="Proteomes" id="UP001153620">
    <property type="component" value="Chromosome 1"/>
</dbReference>
<gene>
    <name evidence="7" type="ORF">CHIRRI_LOCUS1615</name>
</gene>
<dbReference type="Pfam" id="PF10075">
    <property type="entry name" value="CSN8_PSD8_EIF3K"/>
    <property type="match status" value="1"/>
</dbReference>
<evidence type="ECO:0000256" key="3">
    <source>
        <dbReference type="ARBA" id="ARBA00022490"/>
    </source>
</evidence>
<dbReference type="PANTHER" id="PTHR13339">
    <property type="entry name" value="COP9 SIGNALOSOME COMPLEX SUBUNIT 8"/>
    <property type="match status" value="1"/>
</dbReference>
<dbReference type="OrthoDB" id="5351233at2759"/>
<keyword evidence="8" id="KW-1185">Reference proteome</keyword>
<dbReference type="GO" id="GO:0000338">
    <property type="term" value="P:protein deneddylation"/>
    <property type="evidence" value="ECO:0007669"/>
    <property type="project" value="InterPro"/>
</dbReference>
<dbReference type="InterPro" id="IPR033464">
    <property type="entry name" value="CSN8_PSD8_EIF3K"/>
</dbReference>
<dbReference type="EMBL" id="OU895877">
    <property type="protein sequence ID" value="CAG9798633.1"/>
    <property type="molecule type" value="Genomic_DNA"/>
</dbReference>
<evidence type="ECO:0000256" key="5">
    <source>
        <dbReference type="ARBA" id="ARBA00023242"/>
    </source>
</evidence>
<organism evidence="7 8">
    <name type="scientific">Chironomus riparius</name>
    <dbReference type="NCBI Taxonomy" id="315576"/>
    <lineage>
        <taxon>Eukaryota</taxon>
        <taxon>Metazoa</taxon>
        <taxon>Ecdysozoa</taxon>
        <taxon>Arthropoda</taxon>
        <taxon>Hexapoda</taxon>
        <taxon>Insecta</taxon>
        <taxon>Pterygota</taxon>
        <taxon>Neoptera</taxon>
        <taxon>Endopterygota</taxon>
        <taxon>Diptera</taxon>
        <taxon>Nematocera</taxon>
        <taxon>Chironomoidea</taxon>
        <taxon>Chironomidae</taxon>
        <taxon>Chironominae</taxon>
        <taxon>Chironomus</taxon>
    </lineage>
</organism>
<evidence type="ECO:0000256" key="2">
    <source>
        <dbReference type="ARBA" id="ARBA00004496"/>
    </source>
</evidence>
<dbReference type="AlphaFoldDB" id="A0A9N9WM34"/>
<evidence type="ECO:0000313" key="7">
    <source>
        <dbReference type="EMBL" id="CAG9798633.1"/>
    </source>
</evidence>
<dbReference type="PANTHER" id="PTHR13339:SF0">
    <property type="entry name" value="COP9 SIGNALOSOME COMPLEX SUBUNIT 8"/>
    <property type="match status" value="1"/>
</dbReference>
<feature type="domain" description="CSN8/PSMD8/EIF3K" evidence="6">
    <location>
        <begin position="25"/>
        <end position="150"/>
    </location>
</feature>